<dbReference type="OrthoDB" id="3913028at2759"/>
<feature type="region of interest" description="Disordered" evidence="1">
    <location>
        <begin position="93"/>
        <end position="133"/>
    </location>
</feature>
<evidence type="ECO:0000256" key="1">
    <source>
        <dbReference type="SAM" id="MobiDB-lite"/>
    </source>
</evidence>
<organism evidence="2 3">
    <name type="scientific">Hortaea werneckii</name>
    <name type="common">Black yeast</name>
    <name type="synonym">Cladosporium werneckii</name>
    <dbReference type="NCBI Taxonomy" id="91943"/>
    <lineage>
        <taxon>Eukaryota</taxon>
        <taxon>Fungi</taxon>
        <taxon>Dikarya</taxon>
        <taxon>Ascomycota</taxon>
        <taxon>Pezizomycotina</taxon>
        <taxon>Dothideomycetes</taxon>
        <taxon>Dothideomycetidae</taxon>
        <taxon>Mycosphaerellales</taxon>
        <taxon>Teratosphaeriaceae</taxon>
        <taxon>Hortaea</taxon>
    </lineage>
</organism>
<sequence>MSATATLERNNETGLSNSTVSSSTSSSAERYSLDEFDTKPILLYKYRGQLQTSSQKDLCAWLDKGKLLSSSSSSSSSLLPTCFARCIPAQRSEPNTTSFDRRETPLHEKTPPAGDVLPGHQTPRPIPPGRERNLLPLPQLRLLARRYQSALVTLLESDVPGELRRIVYRFPGE</sequence>
<feature type="compositionally biased region" description="Basic and acidic residues" evidence="1">
    <location>
        <begin position="99"/>
        <end position="110"/>
    </location>
</feature>
<feature type="compositionally biased region" description="Polar residues" evidence="1">
    <location>
        <begin position="1"/>
        <end position="15"/>
    </location>
</feature>
<evidence type="ECO:0000313" key="2">
    <source>
        <dbReference type="EMBL" id="RMY46166.1"/>
    </source>
</evidence>
<dbReference type="EMBL" id="QWIP01001434">
    <property type="protein sequence ID" value="RMY46166.1"/>
    <property type="molecule type" value="Genomic_DNA"/>
</dbReference>
<comment type="caution">
    <text evidence="2">The sequence shown here is derived from an EMBL/GenBank/DDBJ whole genome shotgun (WGS) entry which is preliminary data.</text>
</comment>
<proteinExistence type="predicted"/>
<protein>
    <submittedName>
        <fullName evidence="2">Uncharacterized protein</fullName>
    </submittedName>
</protein>
<accession>A0A3M7C309</accession>
<dbReference type="AlphaFoldDB" id="A0A3M7C309"/>
<feature type="compositionally biased region" description="Low complexity" evidence="1">
    <location>
        <begin position="16"/>
        <end position="27"/>
    </location>
</feature>
<evidence type="ECO:0000313" key="3">
    <source>
        <dbReference type="Proteomes" id="UP000269276"/>
    </source>
</evidence>
<dbReference type="Proteomes" id="UP000269276">
    <property type="component" value="Unassembled WGS sequence"/>
</dbReference>
<gene>
    <name evidence="2" type="ORF">D0863_15902</name>
</gene>
<name>A0A3M7C309_HORWE</name>
<feature type="region of interest" description="Disordered" evidence="1">
    <location>
        <begin position="1"/>
        <end position="31"/>
    </location>
</feature>
<reference evidence="2 3" key="1">
    <citation type="journal article" date="2018" name="BMC Genomics">
        <title>Genomic evidence for intraspecific hybridization in a clonal and extremely halotolerant yeast.</title>
        <authorList>
            <person name="Gostincar C."/>
            <person name="Stajich J.E."/>
            <person name="Zupancic J."/>
            <person name="Zalar P."/>
            <person name="Gunde-Cimerman N."/>
        </authorList>
    </citation>
    <scope>NUCLEOTIDE SEQUENCE [LARGE SCALE GENOMIC DNA]</scope>
    <source>
        <strain evidence="2 3">EXF-2682</strain>
    </source>
</reference>